<protein>
    <submittedName>
        <fullName evidence="2">Uncharacterized protein</fullName>
    </submittedName>
</protein>
<evidence type="ECO:0000256" key="1">
    <source>
        <dbReference type="SAM" id="MobiDB-lite"/>
    </source>
</evidence>
<feature type="region of interest" description="Disordered" evidence="1">
    <location>
        <begin position="1"/>
        <end position="20"/>
    </location>
</feature>
<dbReference type="STRING" id="76947.GCA_002080435_04217"/>
<gene>
    <name evidence="2" type="ORF">BV98_002655</name>
</gene>
<dbReference type="EMBL" id="JFZA02000024">
    <property type="protein sequence ID" value="KFG89537.1"/>
    <property type="molecule type" value="Genomic_DNA"/>
</dbReference>
<comment type="caution">
    <text evidence="2">The sequence shown here is derived from an EMBL/GenBank/DDBJ whole genome shotgun (WGS) entry which is preliminary data.</text>
</comment>
<accession>A0A086P819</accession>
<name>A0A086P819_SPHHM</name>
<reference evidence="2" key="1">
    <citation type="submission" date="2014-08" db="EMBL/GenBank/DDBJ databases">
        <title>Draft genome sequences of Sphingobium herbicidovorans.</title>
        <authorList>
            <person name="Gan H.M."/>
            <person name="Gan H.Y."/>
            <person name="Savka M.A."/>
        </authorList>
    </citation>
    <scope>NUCLEOTIDE SEQUENCE [LARGE SCALE GENOMIC DNA]</scope>
    <source>
        <strain evidence="2">NBRC 16415</strain>
    </source>
</reference>
<keyword evidence="3" id="KW-1185">Reference proteome</keyword>
<dbReference type="Proteomes" id="UP000024284">
    <property type="component" value="Unassembled WGS sequence"/>
</dbReference>
<proteinExistence type="predicted"/>
<evidence type="ECO:0000313" key="3">
    <source>
        <dbReference type="Proteomes" id="UP000024284"/>
    </source>
</evidence>
<evidence type="ECO:0000313" key="2">
    <source>
        <dbReference type="EMBL" id="KFG89537.1"/>
    </source>
</evidence>
<dbReference type="AlphaFoldDB" id="A0A086P819"/>
<sequence length="136" mass="14256">MLAIGAASPIAAQSADQKAPQPRMVYVPGRGTVLVQPVPTDDPRAVARTVIVPGYGEVYAVPVRPKDTRSPRPRCVDEEVAAVGGSPSSLAMSAIDLKRSNAKRSSTALPVGAAHAIKSPMTDSATLFCADYWRSL</sequence>
<organism evidence="2 3">
    <name type="scientific">Sphingobium herbicidovorans (strain ATCC 700291 / DSM 11019 / CCUG 56400 / KCTC 2939 / LMG 18315 / NBRC 16415 / MH)</name>
    <name type="common">Sphingomonas herbicidovorans</name>
    <dbReference type="NCBI Taxonomy" id="1219045"/>
    <lineage>
        <taxon>Bacteria</taxon>
        <taxon>Pseudomonadati</taxon>
        <taxon>Pseudomonadota</taxon>
        <taxon>Alphaproteobacteria</taxon>
        <taxon>Sphingomonadales</taxon>
        <taxon>Sphingomonadaceae</taxon>
        <taxon>Sphingobium</taxon>
    </lineage>
</organism>